<dbReference type="InterPro" id="IPR000056">
    <property type="entry name" value="Ribul_P_3_epim-like"/>
</dbReference>
<dbReference type="NCBIfam" id="NF004076">
    <property type="entry name" value="PRK05581.1-4"/>
    <property type="match status" value="1"/>
</dbReference>
<evidence type="ECO:0000256" key="1">
    <source>
        <dbReference type="ARBA" id="ARBA00001782"/>
    </source>
</evidence>
<feature type="binding site" evidence="10 14">
    <location>
        <position position="67"/>
    </location>
    <ligand>
        <name>substrate</name>
    </ligand>
</feature>
<gene>
    <name evidence="10" type="primary">rpe</name>
    <name evidence="15" type="ORF">EC580_06270</name>
</gene>
<dbReference type="RefSeq" id="WP_123103265.1">
    <property type="nucleotide sequence ID" value="NZ_CP127527.1"/>
</dbReference>
<dbReference type="Gene3D" id="3.20.20.70">
    <property type="entry name" value="Aldolase class I"/>
    <property type="match status" value="1"/>
</dbReference>
<feature type="binding site" evidence="14">
    <location>
        <position position="178"/>
    </location>
    <ligand>
        <name>substrate</name>
    </ligand>
</feature>
<evidence type="ECO:0000256" key="4">
    <source>
        <dbReference type="ARBA" id="ARBA00001947"/>
    </source>
</evidence>
<evidence type="ECO:0000256" key="13">
    <source>
        <dbReference type="PIRSR" id="PIRSR001461-2"/>
    </source>
</evidence>
<evidence type="ECO:0000256" key="7">
    <source>
        <dbReference type="ARBA" id="ARBA00013188"/>
    </source>
</evidence>
<feature type="binding site" evidence="10 14">
    <location>
        <begin position="143"/>
        <end position="146"/>
    </location>
    <ligand>
        <name>substrate</name>
    </ligand>
</feature>
<evidence type="ECO:0000256" key="11">
    <source>
        <dbReference type="PIRNR" id="PIRNR001461"/>
    </source>
</evidence>
<keyword evidence="13" id="KW-0862">Zinc</keyword>
<comment type="cofactor">
    <cofactor evidence="4">
        <name>Zn(2+)</name>
        <dbReference type="ChEBI" id="CHEBI:29105"/>
    </cofactor>
</comment>
<dbReference type="PANTHER" id="PTHR11749">
    <property type="entry name" value="RIBULOSE-5-PHOSPHATE-3-EPIMERASE"/>
    <property type="match status" value="1"/>
</dbReference>
<evidence type="ECO:0000256" key="9">
    <source>
        <dbReference type="ARBA" id="ARBA00023235"/>
    </source>
</evidence>
<evidence type="ECO:0000256" key="8">
    <source>
        <dbReference type="ARBA" id="ARBA00022723"/>
    </source>
</evidence>
<dbReference type="OrthoDB" id="5292082at2"/>
<keyword evidence="13" id="KW-0170">Cobalt</keyword>
<feature type="binding site" evidence="10 13">
    <location>
        <position position="34"/>
    </location>
    <ligand>
        <name>a divalent metal cation</name>
        <dbReference type="ChEBI" id="CHEBI:60240"/>
    </ligand>
</feature>
<feature type="binding site" evidence="10 14">
    <location>
        <begin position="198"/>
        <end position="199"/>
    </location>
    <ligand>
        <name>substrate</name>
    </ligand>
</feature>
<dbReference type="AlphaFoldDB" id="A0A3M8R6R0"/>
<dbReference type="EC" id="5.1.3.1" evidence="7 10"/>
<evidence type="ECO:0000256" key="14">
    <source>
        <dbReference type="PIRSR" id="PIRSR001461-3"/>
    </source>
</evidence>
<feature type="binding site" evidence="10 13">
    <location>
        <position position="67"/>
    </location>
    <ligand>
        <name>a divalent metal cation</name>
        <dbReference type="ChEBI" id="CHEBI:60240"/>
    </ligand>
</feature>
<comment type="cofactor">
    <cofactor evidence="10 13">
        <name>a divalent metal cation</name>
        <dbReference type="ChEBI" id="CHEBI:60240"/>
    </cofactor>
    <text evidence="10 13">Binds 1 divalent metal cation per subunit.</text>
</comment>
<feature type="binding site" evidence="10 13">
    <location>
        <position position="36"/>
    </location>
    <ligand>
        <name>a divalent metal cation</name>
        <dbReference type="ChEBI" id="CHEBI:60240"/>
    </ligand>
</feature>
<keyword evidence="13" id="KW-0464">Manganese</keyword>
<dbReference type="EMBL" id="RIZI01000154">
    <property type="protein sequence ID" value="RNF63781.1"/>
    <property type="molecule type" value="Genomic_DNA"/>
</dbReference>
<dbReference type="CDD" id="cd00429">
    <property type="entry name" value="RPE"/>
    <property type="match status" value="1"/>
</dbReference>
<evidence type="ECO:0000256" key="10">
    <source>
        <dbReference type="HAMAP-Rule" id="MF_02227"/>
    </source>
</evidence>
<dbReference type="InterPro" id="IPR026019">
    <property type="entry name" value="Ribul_P_3_epim"/>
</dbReference>
<accession>A0A3M8R6R0</accession>
<dbReference type="InterPro" id="IPR013785">
    <property type="entry name" value="Aldolase_TIM"/>
</dbReference>
<protein>
    <recommendedName>
        <fullName evidence="7 10">Ribulose-phosphate 3-epimerase</fullName>
        <ecNumber evidence="7 10">5.1.3.1</ecNumber>
    </recommendedName>
</protein>
<reference evidence="15" key="1">
    <citation type="submission" date="2018-10" db="EMBL/GenBank/DDBJ databases">
        <title>Acidithiobacillus sulfuriphilus sp. nov.: an extremely acidophilic sulfur-oxidizing chemolithotroph isolated from a neutral pH environment.</title>
        <authorList>
            <person name="Falagan C."/>
            <person name="Moya-Beltran A."/>
            <person name="Quatrini R."/>
            <person name="Johnson D.B."/>
        </authorList>
    </citation>
    <scope>NUCLEOTIDE SEQUENCE [LARGE SCALE GENOMIC DNA]</scope>
    <source>
        <strain evidence="15">CJ-2</strain>
    </source>
</reference>
<evidence type="ECO:0000313" key="15">
    <source>
        <dbReference type="EMBL" id="RNF63781.1"/>
    </source>
</evidence>
<comment type="cofactor">
    <cofactor evidence="3">
        <name>Co(2+)</name>
        <dbReference type="ChEBI" id="CHEBI:48828"/>
    </cofactor>
</comment>
<keyword evidence="10 11" id="KW-0119">Carbohydrate metabolism</keyword>
<comment type="similarity">
    <text evidence="6 10 11">Belongs to the ribulose-phosphate 3-epimerase family.</text>
</comment>
<dbReference type="GO" id="GO:0004750">
    <property type="term" value="F:D-ribulose-phosphate 3-epimerase activity"/>
    <property type="evidence" value="ECO:0007669"/>
    <property type="project" value="UniProtKB-UniRule"/>
</dbReference>
<evidence type="ECO:0000256" key="5">
    <source>
        <dbReference type="ARBA" id="ARBA00001954"/>
    </source>
</evidence>
<feature type="binding site" evidence="10 13">
    <location>
        <position position="176"/>
    </location>
    <ligand>
        <name>a divalent metal cation</name>
        <dbReference type="ChEBI" id="CHEBI:60240"/>
    </ligand>
</feature>
<dbReference type="PROSITE" id="PS01085">
    <property type="entry name" value="RIBUL_P_3_EPIMER_1"/>
    <property type="match status" value="1"/>
</dbReference>
<evidence type="ECO:0000256" key="12">
    <source>
        <dbReference type="PIRSR" id="PIRSR001461-1"/>
    </source>
</evidence>
<feature type="active site" description="Proton donor" evidence="10 12">
    <location>
        <position position="176"/>
    </location>
</feature>
<keyword evidence="9 10" id="KW-0413">Isomerase</keyword>
<dbReference type="NCBIfam" id="TIGR01163">
    <property type="entry name" value="rpe"/>
    <property type="match status" value="1"/>
</dbReference>
<dbReference type="GO" id="GO:0019323">
    <property type="term" value="P:pentose catabolic process"/>
    <property type="evidence" value="ECO:0007669"/>
    <property type="project" value="UniProtKB-UniRule"/>
</dbReference>
<dbReference type="GO" id="GO:0006098">
    <property type="term" value="P:pentose-phosphate shunt"/>
    <property type="evidence" value="ECO:0007669"/>
    <property type="project" value="UniProtKB-UniRule"/>
</dbReference>
<evidence type="ECO:0000256" key="3">
    <source>
        <dbReference type="ARBA" id="ARBA00001941"/>
    </source>
</evidence>
<proteinExistence type="inferred from homology"/>
<comment type="cofactor">
    <cofactor evidence="5">
        <name>Fe(2+)</name>
        <dbReference type="ChEBI" id="CHEBI:29033"/>
    </cofactor>
</comment>
<comment type="cofactor">
    <cofactor evidence="2">
        <name>Mn(2+)</name>
        <dbReference type="ChEBI" id="CHEBI:29035"/>
    </cofactor>
</comment>
<dbReference type="GO" id="GO:0046872">
    <property type="term" value="F:metal ion binding"/>
    <property type="evidence" value="ECO:0007669"/>
    <property type="project" value="UniProtKB-UniRule"/>
</dbReference>
<evidence type="ECO:0000256" key="6">
    <source>
        <dbReference type="ARBA" id="ARBA00009541"/>
    </source>
</evidence>
<dbReference type="GO" id="GO:0005737">
    <property type="term" value="C:cytoplasm"/>
    <property type="evidence" value="ECO:0007669"/>
    <property type="project" value="UniProtKB-ARBA"/>
</dbReference>
<comment type="catalytic activity">
    <reaction evidence="1 10 11">
        <text>D-ribulose 5-phosphate = D-xylulose 5-phosphate</text>
        <dbReference type="Rhea" id="RHEA:13677"/>
        <dbReference type="ChEBI" id="CHEBI:57737"/>
        <dbReference type="ChEBI" id="CHEBI:58121"/>
        <dbReference type="EC" id="5.1.3.1"/>
    </reaction>
</comment>
<dbReference type="SUPFAM" id="SSF51366">
    <property type="entry name" value="Ribulose-phoshate binding barrel"/>
    <property type="match status" value="1"/>
</dbReference>
<dbReference type="PIRSF" id="PIRSF001461">
    <property type="entry name" value="RPE"/>
    <property type="match status" value="1"/>
</dbReference>
<dbReference type="HAMAP" id="MF_02227">
    <property type="entry name" value="RPE"/>
    <property type="match status" value="1"/>
</dbReference>
<dbReference type="InterPro" id="IPR011060">
    <property type="entry name" value="RibuloseP-bd_barrel"/>
</dbReference>
<comment type="pathway">
    <text evidence="10">Carbohydrate degradation.</text>
</comment>
<comment type="function">
    <text evidence="10">Catalyzes the reversible epimerization of D-ribulose 5-phosphate to D-xylulose 5-phosphate.</text>
</comment>
<dbReference type="FunFam" id="3.20.20.70:FF:000004">
    <property type="entry name" value="Ribulose-phosphate 3-epimerase"/>
    <property type="match status" value="1"/>
</dbReference>
<sequence>MKTFKISPSILSADFARLGEEVRAVDEAGADYIHVDVMDNHFVPNLTIGPLVAAAIRPHTQKPLDVHLMISPVDAIIPDFAKAGANIITVHPEATLHLDRTIQLIHSLGCKAGVSLNPATPLDVLDYVLENLDLVLVMSVNPGFGGQGFIEYTLKKIEAIRKRIDVLGKPIELEVDGGVKVDNVRRVADAGADVFVAGSAIYNTPDYGATIAAFRKALADG</sequence>
<dbReference type="PROSITE" id="PS01086">
    <property type="entry name" value="RIBUL_P_3_EPIMER_2"/>
    <property type="match status" value="1"/>
</dbReference>
<comment type="caution">
    <text evidence="15">The sequence shown here is derived from an EMBL/GenBank/DDBJ whole genome shotgun (WGS) entry which is preliminary data.</text>
</comment>
<feature type="active site" description="Proton acceptor" evidence="10 12">
    <location>
        <position position="36"/>
    </location>
</feature>
<organism evidence="15">
    <name type="scientific">Acidithiobacillus sulfuriphilus</name>
    <dbReference type="NCBI Taxonomy" id="1867749"/>
    <lineage>
        <taxon>Bacteria</taxon>
        <taxon>Pseudomonadati</taxon>
        <taxon>Pseudomonadota</taxon>
        <taxon>Acidithiobacillia</taxon>
        <taxon>Acidithiobacillales</taxon>
        <taxon>Acidithiobacillaceae</taxon>
        <taxon>Acidithiobacillus</taxon>
    </lineage>
</organism>
<name>A0A3M8R6R0_9PROT</name>
<evidence type="ECO:0000256" key="2">
    <source>
        <dbReference type="ARBA" id="ARBA00001936"/>
    </source>
</evidence>
<feature type="binding site" evidence="10 14">
    <location>
        <position position="9"/>
    </location>
    <ligand>
        <name>substrate</name>
    </ligand>
</feature>
<keyword evidence="8 10" id="KW-0479">Metal-binding</keyword>
<feature type="binding site" evidence="10">
    <location>
        <begin position="176"/>
        <end position="178"/>
    </location>
    <ligand>
        <name>substrate</name>
    </ligand>
</feature>
<dbReference type="Pfam" id="PF00834">
    <property type="entry name" value="Ribul_P_3_epim"/>
    <property type="match status" value="1"/>
</dbReference>